<keyword evidence="6 17" id="KW-0347">Helicase</keyword>
<evidence type="ECO:0000256" key="9">
    <source>
        <dbReference type="ARBA" id="ARBA00037591"/>
    </source>
</evidence>
<dbReference type="InterPro" id="IPR014014">
    <property type="entry name" value="RNA_helicase_DEAD_Q_motif"/>
</dbReference>
<name>A0A0K9PFA6_ZOSMR</name>
<dbReference type="CDD" id="cd18787">
    <property type="entry name" value="SF2_C_DEAD"/>
    <property type="match status" value="1"/>
</dbReference>
<evidence type="ECO:0000256" key="7">
    <source>
        <dbReference type="ARBA" id="ARBA00022840"/>
    </source>
</evidence>
<dbReference type="Pfam" id="PF00270">
    <property type="entry name" value="DEAD"/>
    <property type="match status" value="1"/>
</dbReference>
<dbReference type="Proteomes" id="UP000036987">
    <property type="component" value="Unassembled WGS sequence"/>
</dbReference>
<feature type="compositionally biased region" description="Low complexity" evidence="13">
    <location>
        <begin position="16"/>
        <end position="48"/>
    </location>
</feature>
<evidence type="ECO:0000256" key="11">
    <source>
        <dbReference type="ARBA" id="ARBA00047984"/>
    </source>
</evidence>
<gene>
    <name evidence="17" type="ORF">ZOSMA_25G00250</name>
</gene>
<keyword evidence="4" id="KW-0547">Nucleotide-binding</keyword>
<proteinExistence type="inferred from homology"/>
<dbReference type="CDD" id="cd17940">
    <property type="entry name" value="DEADc_DDX6"/>
    <property type="match status" value="1"/>
</dbReference>
<feature type="short sequence motif" description="Q motif" evidence="12">
    <location>
        <begin position="124"/>
        <end position="152"/>
    </location>
</feature>
<evidence type="ECO:0000256" key="5">
    <source>
        <dbReference type="ARBA" id="ARBA00022801"/>
    </source>
</evidence>
<dbReference type="OMA" id="NCIDIQA"/>
<dbReference type="SUPFAM" id="SSF52540">
    <property type="entry name" value="P-loop containing nucleoside triphosphate hydrolases"/>
    <property type="match status" value="1"/>
</dbReference>
<dbReference type="GO" id="GO:0016787">
    <property type="term" value="F:hydrolase activity"/>
    <property type="evidence" value="ECO:0007669"/>
    <property type="project" value="UniProtKB-KW"/>
</dbReference>
<keyword evidence="18" id="KW-1185">Reference proteome</keyword>
<dbReference type="SMART" id="SM00490">
    <property type="entry name" value="HELICc"/>
    <property type="match status" value="1"/>
</dbReference>
<keyword evidence="5" id="KW-0378">Hydrolase</keyword>
<evidence type="ECO:0000256" key="1">
    <source>
        <dbReference type="ARBA" id="ARBA00004201"/>
    </source>
</evidence>
<dbReference type="Pfam" id="PF00271">
    <property type="entry name" value="Helicase_C"/>
    <property type="match status" value="1"/>
</dbReference>
<organism evidence="17 18">
    <name type="scientific">Zostera marina</name>
    <name type="common">Eelgrass</name>
    <dbReference type="NCBI Taxonomy" id="29655"/>
    <lineage>
        <taxon>Eukaryota</taxon>
        <taxon>Viridiplantae</taxon>
        <taxon>Streptophyta</taxon>
        <taxon>Embryophyta</taxon>
        <taxon>Tracheophyta</taxon>
        <taxon>Spermatophyta</taxon>
        <taxon>Magnoliopsida</taxon>
        <taxon>Liliopsida</taxon>
        <taxon>Zosteraceae</taxon>
        <taxon>Zostera</taxon>
    </lineage>
</organism>
<dbReference type="GO" id="GO:0005524">
    <property type="term" value="F:ATP binding"/>
    <property type="evidence" value="ECO:0007669"/>
    <property type="project" value="UniProtKB-KW"/>
</dbReference>
<dbReference type="PROSITE" id="PS51195">
    <property type="entry name" value="Q_MOTIF"/>
    <property type="match status" value="1"/>
</dbReference>
<evidence type="ECO:0000256" key="10">
    <source>
        <dbReference type="ARBA" id="ARBA00038316"/>
    </source>
</evidence>
<feature type="compositionally biased region" description="Low complexity" evidence="13">
    <location>
        <begin position="57"/>
        <end position="71"/>
    </location>
</feature>
<comment type="subcellular location">
    <subcellularLocation>
        <location evidence="1">Cytoplasm</location>
        <location evidence="1">P-body</location>
    </subcellularLocation>
</comment>
<feature type="compositionally biased region" description="Polar residues" evidence="13">
    <location>
        <begin position="75"/>
        <end position="103"/>
    </location>
</feature>
<evidence type="ECO:0000256" key="12">
    <source>
        <dbReference type="PROSITE-ProRule" id="PRU00552"/>
    </source>
</evidence>
<evidence type="ECO:0000313" key="18">
    <source>
        <dbReference type="Proteomes" id="UP000036987"/>
    </source>
</evidence>
<dbReference type="OrthoDB" id="10265785at2759"/>
<dbReference type="PROSITE" id="PS51192">
    <property type="entry name" value="HELICASE_ATP_BIND_1"/>
    <property type="match status" value="1"/>
</dbReference>
<feature type="domain" description="Helicase ATP-binding" evidence="14">
    <location>
        <begin position="155"/>
        <end position="325"/>
    </location>
</feature>
<dbReference type="EC" id="3.6.4.13" evidence="2"/>
<keyword evidence="3" id="KW-0963">Cytoplasm</keyword>
<comment type="function">
    <text evidence="9">ATP-dependent RNA helicase involved in mRNA turnover, and more specifically in mRNA decapping.</text>
</comment>
<evidence type="ECO:0000313" key="17">
    <source>
        <dbReference type="EMBL" id="KMZ67639.1"/>
    </source>
</evidence>
<evidence type="ECO:0000256" key="6">
    <source>
        <dbReference type="ARBA" id="ARBA00022806"/>
    </source>
</evidence>
<evidence type="ECO:0000259" key="15">
    <source>
        <dbReference type="PROSITE" id="PS51194"/>
    </source>
</evidence>
<comment type="similarity">
    <text evidence="10">Belongs to the DEAD box helicase family. DDX6/DHH1 subfamily.</text>
</comment>
<protein>
    <recommendedName>
        <fullName evidence="2">RNA helicase</fullName>
        <ecNumber evidence="2">3.6.4.13</ecNumber>
    </recommendedName>
</protein>
<sequence>MNSRDRYPPGMGNGGRNPNNNYYGRSTHQQQQQSQQQYVQRNAVQNQQSHQNQTYHRQMIMQQQQQQWTRRNQMESESSGNDSTKVTQTASVVDPSSQDWKSQLTIPSTDTRYRTEDVTATKGNEFEDYFLKRELLMGIYEKGFERPSPIQEESIPIALTGSDILARAKNGTGKTAAFCIPILEKINQDKNVIQAVILVPTRELALQTSQVCKELGKHLKIQVMVTTGGTSLKDDIMRLYQPVHLLVGTPGRILDLTKKGICVLKDCAMLAMDEADKLLSPEFQPSVGHLIRFMPPTRQILLFSATFPVTVKDFKDRYLSKAYIINLMDELTLKGITQYYAFVEERQKVHCLNTLFSKLQINQSIIFCNSVNRVELLAKKITELGYSCFYIHAKMLQDHRNRVFHDFRNGACRNLVCTDLFTRGIDIQAVNVVINFDFPKNSETYLHRVGRSGRFGHLGLAVNLITYEDRYNLYRMEQELGTEIKQIPSQIDQAIYCR</sequence>
<evidence type="ECO:0000256" key="4">
    <source>
        <dbReference type="ARBA" id="ARBA00022741"/>
    </source>
</evidence>
<keyword evidence="8" id="KW-0694">RNA-binding</keyword>
<dbReference type="GO" id="GO:0003729">
    <property type="term" value="F:mRNA binding"/>
    <property type="evidence" value="ECO:0000318"/>
    <property type="project" value="GO_Central"/>
</dbReference>
<dbReference type="FunFam" id="3.40.50.300:FF:000114">
    <property type="entry name" value="ATP-dependent RNA helicase DDX6"/>
    <property type="match status" value="1"/>
</dbReference>
<evidence type="ECO:0000256" key="8">
    <source>
        <dbReference type="ARBA" id="ARBA00022884"/>
    </source>
</evidence>
<feature type="region of interest" description="Disordered" evidence="13">
    <location>
        <begin position="1"/>
        <end position="103"/>
    </location>
</feature>
<dbReference type="PANTHER" id="PTHR47960">
    <property type="entry name" value="DEAD-BOX ATP-DEPENDENT RNA HELICASE 50"/>
    <property type="match status" value="1"/>
</dbReference>
<dbReference type="PROSITE" id="PS51194">
    <property type="entry name" value="HELICASE_CTER"/>
    <property type="match status" value="1"/>
</dbReference>
<evidence type="ECO:0000259" key="16">
    <source>
        <dbReference type="PROSITE" id="PS51195"/>
    </source>
</evidence>
<comment type="caution">
    <text evidence="17">The sequence shown here is derived from an EMBL/GenBank/DDBJ whole genome shotgun (WGS) entry which is preliminary data.</text>
</comment>
<evidence type="ECO:0000256" key="13">
    <source>
        <dbReference type="SAM" id="MobiDB-lite"/>
    </source>
</evidence>
<evidence type="ECO:0000259" key="14">
    <source>
        <dbReference type="PROSITE" id="PS51192"/>
    </source>
</evidence>
<keyword evidence="7" id="KW-0067">ATP-binding</keyword>
<evidence type="ECO:0000256" key="3">
    <source>
        <dbReference type="ARBA" id="ARBA00022490"/>
    </source>
</evidence>
<dbReference type="InterPro" id="IPR001650">
    <property type="entry name" value="Helicase_C-like"/>
</dbReference>
<dbReference type="GO" id="GO:0017148">
    <property type="term" value="P:negative regulation of translation"/>
    <property type="evidence" value="ECO:0000318"/>
    <property type="project" value="GO_Central"/>
</dbReference>
<dbReference type="AlphaFoldDB" id="A0A0K9PFA6"/>
<feature type="domain" description="Helicase C-terminal" evidence="15">
    <location>
        <begin position="335"/>
        <end position="495"/>
    </location>
</feature>
<dbReference type="EMBL" id="LFYR01000889">
    <property type="protein sequence ID" value="KMZ67639.1"/>
    <property type="molecule type" value="Genomic_DNA"/>
</dbReference>
<dbReference type="InterPro" id="IPR011545">
    <property type="entry name" value="DEAD/DEAH_box_helicase_dom"/>
</dbReference>
<comment type="catalytic activity">
    <reaction evidence="11">
        <text>ATP + H2O = ADP + phosphate + H(+)</text>
        <dbReference type="Rhea" id="RHEA:13065"/>
        <dbReference type="ChEBI" id="CHEBI:15377"/>
        <dbReference type="ChEBI" id="CHEBI:15378"/>
        <dbReference type="ChEBI" id="CHEBI:30616"/>
        <dbReference type="ChEBI" id="CHEBI:43474"/>
        <dbReference type="ChEBI" id="CHEBI:456216"/>
        <dbReference type="EC" id="3.6.4.13"/>
    </reaction>
</comment>
<dbReference type="InterPro" id="IPR027417">
    <property type="entry name" value="P-loop_NTPase"/>
</dbReference>
<dbReference type="SMART" id="SM00487">
    <property type="entry name" value="DEXDc"/>
    <property type="match status" value="1"/>
</dbReference>
<evidence type="ECO:0000256" key="2">
    <source>
        <dbReference type="ARBA" id="ARBA00012552"/>
    </source>
</evidence>
<accession>A0A0K9PFA6</accession>
<dbReference type="InterPro" id="IPR014001">
    <property type="entry name" value="Helicase_ATP-bd"/>
</dbReference>
<dbReference type="GO" id="GO:0000932">
    <property type="term" value="C:P-body"/>
    <property type="evidence" value="ECO:0000318"/>
    <property type="project" value="GO_Central"/>
</dbReference>
<dbReference type="GO" id="GO:0034063">
    <property type="term" value="P:stress granule assembly"/>
    <property type="evidence" value="ECO:0000318"/>
    <property type="project" value="GO_Central"/>
</dbReference>
<reference evidence="18" key="1">
    <citation type="journal article" date="2016" name="Nature">
        <title>The genome of the seagrass Zostera marina reveals angiosperm adaptation to the sea.</title>
        <authorList>
            <person name="Olsen J.L."/>
            <person name="Rouze P."/>
            <person name="Verhelst B."/>
            <person name="Lin Y.-C."/>
            <person name="Bayer T."/>
            <person name="Collen J."/>
            <person name="Dattolo E."/>
            <person name="De Paoli E."/>
            <person name="Dittami S."/>
            <person name="Maumus F."/>
            <person name="Michel G."/>
            <person name="Kersting A."/>
            <person name="Lauritano C."/>
            <person name="Lohaus R."/>
            <person name="Toepel M."/>
            <person name="Tonon T."/>
            <person name="Vanneste K."/>
            <person name="Amirebrahimi M."/>
            <person name="Brakel J."/>
            <person name="Bostroem C."/>
            <person name="Chovatia M."/>
            <person name="Grimwood J."/>
            <person name="Jenkins J.W."/>
            <person name="Jueterbock A."/>
            <person name="Mraz A."/>
            <person name="Stam W.T."/>
            <person name="Tice H."/>
            <person name="Bornberg-Bauer E."/>
            <person name="Green P.J."/>
            <person name="Pearson G.A."/>
            <person name="Procaccini G."/>
            <person name="Duarte C.M."/>
            <person name="Schmutz J."/>
            <person name="Reusch T.B.H."/>
            <person name="Van de Peer Y."/>
        </authorList>
    </citation>
    <scope>NUCLEOTIDE SEQUENCE [LARGE SCALE GENOMIC DNA]</scope>
    <source>
        <strain evidence="18">cv. Finnish</strain>
    </source>
</reference>
<dbReference type="GO" id="GO:0003724">
    <property type="term" value="F:RNA helicase activity"/>
    <property type="evidence" value="ECO:0007669"/>
    <property type="project" value="UniProtKB-EC"/>
</dbReference>
<dbReference type="GO" id="GO:0033962">
    <property type="term" value="P:P-body assembly"/>
    <property type="evidence" value="ECO:0000318"/>
    <property type="project" value="GO_Central"/>
</dbReference>
<dbReference type="STRING" id="29655.A0A0K9PFA6"/>
<feature type="domain" description="DEAD-box RNA helicase Q" evidence="16">
    <location>
        <begin position="124"/>
        <end position="152"/>
    </location>
</feature>
<dbReference type="FunFam" id="3.40.50.300:FF:000364">
    <property type="entry name" value="ATP-dependent RNA helicase DDX6"/>
    <property type="match status" value="1"/>
</dbReference>
<dbReference type="GO" id="GO:0010494">
    <property type="term" value="C:cytoplasmic stress granule"/>
    <property type="evidence" value="ECO:0000318"/>
    <property type="project" value="GO_Central"/>
</dbReference>
<dbReference type="Gene3D" id="3.40.50.300">
    <property type="entry name" value="P-loop containing nucleotide triphosphate hydrolases"/>
    <property type="match status" value="2"/>
</dbReference>